<organism evidence="3 4">
    <name type="scientific">Amycolatopsis rubida</name>
    <dbReference type="NCBI Taxonomy" id="112413"/>
    <lineage>
        <taxon>Bacteria</taxon>
        <taxon>Bacillati</taxon>
        <taxon>Actinomycetota</taxon>
        <taxon>Actinomycetes</taxon>
        <taxon>Pseudonocardiales</taxon>
        <taxon>Pseudonocardiaceae</taxon>
        <taxon>Amycolatopsis</taxon>
    </lineage>
</organism>
<evidence type="ECO:0000313" key="4">
    <source>
        <dbReference type="Proteomes" id="UP000199137"/>
    </source>
</evidence>
<feature type="region of interest" description="Disordered" evidence="1">
    <location>
        <begin position="99"/>
        <end position="119"/>
    </location>
</feature>
<keyword evidence="2" id="KW-0472">Membrane</keyword>
<dbReference type="AlphaFoldDB" id="A0A1I5XAP4"/>
<evidence type="ECO:0000256" key="2">
    <source>
        <dbReference type="SAM" id="Phobius"/>
    </source>
</evidence>
<proteinExistence type="predicted"/>
<evidence type="ECO:0000256" key="1">
    <source>
        <dbReference type="SAM" id="MobiDB-lite"/>
    </source>
</evidence>
<dbReference type="STRING" id="112413.SAMN05421854_110128"/>
<evidence type="ECO:0000313" key="3">
    <source>
        <dbReference type="EMBL" id="SFQ29045.1"/>
    </source>
</evidence>
<feature type="transmembrane region" description="Helical" evidence="2">
    <location>
        <begin position="74"/>
        <end position="95"/>
    </location>
</feature>
<sequence length="586" mass="61316">MTAPYGGVPQYGHQPHHQFGPQHFGPQHFGPQQFGPQQFGPQQFGPQQFGPQQFRQHPGGRAAPPPTPPRKKRWLWLVPTLVIVLAAAIAVPSLLGSGDAPNGGTQPEQHTPAPAGRDTAAVTAALRAIDPCALADTAGARKRGTPDATAFAIGPHACVLAASPRYVSADAGVTVRVGALSDQLQRYAGTPTVLAGAKAYQYSAPGDRPTCRLVLPVSFELAVEVSYTGPAGAGEACAVLRPYAEAAVAQLRHPASIPPANRPYAAWDGCTLLAAALRGDATKYEYQPLGADPLAGCATHPAGAPDPGPALELFYDTPTELSGQPRSIAGKTLGLKQLGDQCHAVWDDGPSGAQNRWVADVTVKVSARTCDAAAALAERVIGLAAAKPSGQAPPATELLYAPDDHDTNARGACVDLGVPFAMPDCEPYQPVALAPSPQQIMTDAARNRNVACAAFHDAVTAVYGSKFVPVTWGRHCFFVDSAHELAIRVNVTPEDAPGGYGQDAPDRRETVIAGKAAVVYTDDKKTTCDIYLSPTNDLQAPGNLHVQAKAGSGRGKYAPDPYPPLPQDGFAKAESIMAQTVEAHFR</sequence>
<dbReference type="OrthoDB" id="3589247at2"/>
<keyword evidence="2" id="KW-0812">Transmembrane</keyword>
<dbReference type="Proteomes" id="UP000199137">
    <property type="component" value="Unassembled WGS sequence"/>
</dbReference>
<dbReference type="RefSeq" id="WP_093575678.1">
    <property type="nucleotide sequence ID" value="NZ_FOWC01000010.1"/>
</dbReference>
<feature type="region of interest" description="Disordered" evidence="1">
    <location>
        <begin position="1"/>
        <end position="71"/>
    </location>
</feature>
<name>A0A1I5XAP4_9PSEU</name>
<accession>A0A1I5XAP4</accession>
<protein>
    <submittedName>
        <fullName evidence="3">Uncharacterized protein</fullName>
    </submittedName>
</protein>
<gene>
    <name evidence="3" type="ORF">SAMN05421854_110128</name>
</gene>
<reference evidence="3 4" key="1">
    <citation type="submission" date="2016-10" db="EMBL/GenBank/DDBJ databases">
        <authorList>
            <person name="de Groot N.N."/>
        </authorList>
    </citation>
    <scope>NUCLEOTIDE SEQUENCE [LARGE SCALE GENOMIC DNA]</scope>
    <source>
        <strain evidence="3 4">DSM 44637</strain>
    </source>
</reference>
<keyword evidence="2" id="KW-1133">Transmembrane helix</keyword>
<feature type="compositionally biased region" description="Low complexity" evidence="1">
    <location>
        <begin position="10"/>
        <end position="62"/>
    </location>
</feature>
<dbReference type="EMBL" id="FOWC01000010">
    <property type="protein sequence ID" value="SFQ29045.1"/>
    <property type="molecule type" value="Genomic_DNA"/>
</dbReference>